<dbReference type="GO" id="GO:0016747">
    <property type="term" value="F:acyltransferase activity, transferring groups other than amino-acyl groups"/>
    <property type="evidence" value="ECO:0007669"/>
    <property type="project" value="InterPro"/>
</dbReference>
<dbReference type="InterPro" id="IPR050275">
    <property type="entry name" value="PGM_Phosphatase"/>
</dbReference>
<dbReference type="CDD" id="cd07067">
    <property type="entry name" value="HP_PGM_like"/>
    <property type="match status" value="1"/>
</dbReference>
<dbReference type="Pfam" id="PF00300">
    <property type="entry name" value="His_Phos_1"/>
    <property type="match status" value="1"/>
</dbReference>
<dbReference type="SUPFAM" id="SSF53254">
    <property type="entry name" value="Phosphoglycerate mutase-like"/>
    <property type="match status" value="1"/>
</dbReference>
<evidence type="ECO:0000313" key="3">
    <source>
        <dbReference type="EMBL" id="SBW01444.1"/>
    </source>
</evidence>
<dbReference type="GO" id="GO:0016791">
    <property type="term" value="F:phosphatase activity"/>
    <property type="evidence" value="ECO:0007669"/>
    <property type="project" value="TreeGrafter"/>
</dbReference>
<gene>
    <name evidence="3" type="ORF">KL86CLO1_11486</name>
</gene>
<dbReference type="AlphaFoldDB" id="A0A212JPP9"/>
<name>A0A212JPP9_9FIRM</name>
<dbReference type="CDD" id="cd04301">
    <property type="entry name" value="NAT_SF"/>
    <property type="match status" value="1"/>
</dbReference>
<sequence>MTRLYLIRHAEAEGNLYRRIQGWYDSLITDRGCRQIAALEHRFESIPIDAVYSSDLYRTMTTAAAVYRPKGLPLQIRADLREIHLGVWEDRSWGEVAYTDPERMRAFNNSLSTWSVEGGETFRQLGDRMAAAMLDIVAQNPGRTVAVFSHGMAIRALQGTLLGLPEKEWTTLGHGDNTCVTCIEVDEGRASILWRNDNSHLPEEISTLAKQSWWKAGSGAKEDTNLRYVPLDMEKDSELYYQARKEAWLSIHHTIQNFDGDGFVREAMDQWRVNPRSVTCAYLRSELVGLIQMDTSHYTAEGVGYIPFYYMTPKSRKNGMGVQLMGEAVSLYRQLGRDRLRLRCAPDNYVAQRFYQRYGFRKIGEAQGSRVPLDLLEKPIALELQVR</sequence>
<dbReference type="PROSITE" id="PS51186">
    <property type="entry name" value="GNAT"/>
    <property type="match status" value="1"/>
</dbReference>
<dbReference type="Gene3D" id="3.40.50.1240">
    <property type="entry name" value="Phosphoglycerate mutase-like"/>
    <property type="match status" value="1"/>
</dbReference>
<evidence type="ECO:0000259" key="2">
    <source>
        <dbReference type="PROSITE" id="PS51186"/>
    </source>
</evidence>
<dbReference type="InterPro" id="IPR013078">
    <property type="entry name" value="His_Pase_superF_clade-1"/>
</dbReference>
<feature type="domain" description="N-acetyltransferase" evidence="2">
    <location>
        <begin position="226"/>
        <end position="381"/>
    </location>
</feature>
<organism evidence="3">
    <name type="scientific">uncultured Eubacteriales bacterium</name>
    <dbReference type="NCBI Taxonomy" id="172733"/>
    <lineage>
        <taxon>Bacteria</taxon>
        <taxon>Bacillati</taxon>
        <taxon>Bacillota</taxon>
        <taxon>Clostridia</taxon>
        <taxon>Eubacteriales</taxon>
        <taxon>environmental samples</taxon>
    </lineage>
</organism>
<dbReference type="InterPro" id="IPR000182">
    <property type="entry name" value="GNAT_dom"/>
</dbReference>
<dbReference type="SMART" id="SM00855">
    <property type="entry name" value="PGAM"/>
    <property type="match status" value="1"/>
</dbReference>
<accession>A0A212JPP9</accession>
<reference evidence="3" key="1">
    <citation type="submission" date="2016-04" db="EMBL/GenBank/DDBJ databases">
        <authorList>
            <person name="Evans L.H."/>
            <person name="Alamgir A."/>
            <person name="Owens N."/>
            <person name="Weber N.D."/>
            <person name="Virtaneva K."/>
            <person name="Barbian K."/>
            <person name="Babar A."/>
            <person name="Rosenke K."/>
        </authorList>
    </citation>
    <scope>NUCLEOTIDE SEQUENCE</scope>
    <source>
        <strain evidence="3">86</strain>
    </source>
</reference>
<dbReference type="Gene3D" id="3.40.630.30">
    <property type="match status" value="1"/>
</dbReference>
<dbReference type="EMBL" id="FLUN01000001">
    <property type="protein sequence ID" value="SBW01444.1"/>
    <property type="molecule type" value="Genomic_DNA"/>
</dbReference>
<dbReference type="InterPro" id="IPR029033">
    <property type="entry name" value="His_PPase_superfam"/>
</dbReference>
<dbReference type="SUPFAM" id="SSF55729">
    <property type="entry name" value="Acyl-CoA N-acyltransferases (Nat)"/>
    <property type="match status" value="1"/>
</dbReference>
<dbReference type="PANTHER" id="PTHR48100">
    <property type="entry name" value="BROAD-SPECIFICITY PHOSPHATASE YOR283W-RELATED"/>
    <property type="match status" value="1"/>
</dbReference>
<dbReference type="PANTHER" id="PTHR48100:SF1">
    <property type="entry name" value="HISTIDINE PHOSPHATASE FAMILY PROTEIN-RELATED"/>
    <property type="match status" value="1"/>
</dbReference>
<dbReference type="InterPro" id="IPR016181">
    <property type="entry name" value="Acyl_CoA_acyltransferase"/>
</dbReference>
<dbReference type="Pfam" id="PF00583">
    <property type="entry name" value="Acetyltransf_1"/>
    <property type="match status" value="1"/>
</dbReference>
<protein>
    <submittedName>
        <fullName evidence="3">Phosphoglycerate mutase family protein</fullName>
    </submittedName>
</protein>
<evidence type="ECO:0000256" key="1">
    <source>
        <dbReference type="PIRSR" id="PIRSR613078-2"/>
    </source>
</evidence>
<feature type="binding site" evidence="1">
    <location>
        <begin position="8"/>
        <end position="15"/>
    </location>
    <ligand>
        <name>substrate</name>
    </ligand>
</feature>
<feature type="binding site" evidence="1">
    <location>
        <position position="58"/>
    </location>
    <ligand>
        <name>substrate</name>
    </ligand>
</feature>
<dbReference type="GO" id="GO:0005737">
    <property type="term" value="C:cytoplasm"/>
    <property type="evidence" value="ECO:0007669"/>
    <property type="project" value="TreeGrafter"/>
</dbReference>
<proteinExistence type="predicted"/>